<accession>A0A1H8PSW8</accession>
<dbReference type="RefSeq" id="WP_177231111.1">
    <property type="nucleotide sequence ID" value="NZ_FOEF01000001.1"/>
</dbReference>
<proteinExistence type="predicted"/>
<evidence type="ECO:0000313" key="2">
    <source>
        <dbReference type="Proteomes" id="UP000198582"/>
    </source>
</evidence>
<keyword evidence="2" id="KW-1185">Reference proteome</keyword>
<organism evidence="1 2">
    <name type="scientific">Amycolatopsis saalfeldensis</name>
    <dbReference type="NCBI Taxonomy" id="394193"/>
    <lineage>
        <taxon>Bacteria</taxon>
        <taxon>Bacillati</taxon>
        <taxon>Actinomycetota</taxon>
        <taxon>Actinomycetes</taxon>
        <taxon>Pseudonocardiales</taxon>
        <taxon>Pseudonocardiaceae</taxon>
        <taxon>Amycolatopsis</taxon>
    </lineage>
</organism>
<name>A0A1H8PSW8_9PSEU</name>
<reference evidence="1 2" key="1">
    <citation type="submission" date="2016-10" db="EMBL/GenBank/DDBJ databases">
        <authorList>
            <person name="de Groot N.N."/>
        </authorList>
    </citation>
    <scope>NUCLEOTIDE SEQUENCE [LARGE SCALE GENOMIC DNA]</scope>
    <source>
        <strain evidence="1 2">DSM 44993</strain>
    </source>
</reference>
<gene>
    <name evidence="1" type="ORF">SAMN04489732_10151</name>
</gene>
<sequence>MGEHDTKPAVDREFTERAASAWIRAADAGVIDAGELAWLLAHLDAGPVAEIVGIRG</sequence>
<dbReference type="Proteomes" id="UP000198582">
    <property type="component" value="Unassembled WGS sequence"/>
</dbReference>
<dbReference type="EMBL" id="FOEF01000001">
    <property type="protein sequence ID" value="SEO44774.1"/>
    <property type="molecule type" value="Genomic_DNA"/>
</dbReference>
<dbReference type="AlphaFoldDB" id="A0A1H8PSW8"/>
<protein>
    <submittedName>
        <fullName evidence="1">Uncharacterized protein</fullName>
    </submittedName>
</protein>
<evidence type="ECO:0000313" key="1">
    <source>
        <dbReference type="EMBL" id="SEO44774.1"/>
    </source>
</evidence>